<keyword evidence="6" id="KW-1185">Reference proteome</keyword>
<dbReference type="EMBL" id="AP022853">
    <property type="protein sequence ID" value="BCB26080.1"/>
    <property type="molecule type" value="Genomic_DNA"/>
</dbReference>
<dbReference type="InterPro" id="IPR050669">
    <property type="entry name" value="Hemerythrin"/>
</dbReference>
<reference evidence="6" key="1">
    <citation type="submission" date="2020-03" db="EMBL/GenBank/DDBJ databases">
        <title>Complete genome sequence of sulfur-oxidizing bacterium skT11.</title>
        <authorList>
            <person name="Kanda M."/>
            <person name="Kojima H."/>
            <person name="Fukui M."/>
        </authorList>
    </citation>
    <scope>NUCLEOTIDE SEQUENCE [LARGE SCALE GENOMIC DNA]</scope>
    <source>
        <strain evidence="6">skT11</strain>
    </source>
</reference>
<dbReference type="PANTHER" id="PTHR37164:SF1">
    <property type="entry name" value="BACTERIOHEMERYTHRIN"/>
    <property type="match status" value="1"/>
</dbReference>
<comment type="similarity">
    <text evidence="1">Belongs to the hemerythrin family.</text>
</comment>
<name>A0A6F8V9S9_9PROT</name>
<dbReference type="CDD" id="cd12107">
    <property type="entry name" value="Hemerythrin"/>
    <property type="match status" value="1"/>
</dbReference>
<evidence type="ECO:0000256" key="1">
    <source>
        <dbReference type="ARBA" id="ARBA00010587"/>
    </source>
</evidence>
<dbReference type="AlphaFoldDB" id="A0A6F8V9S9"/>
<dbReference type="InterPro" id="IPR035938">
    <property type="entry name" value="Hemerythrin-like_sf"/>
</dbReference>
<feature type="domain" description="Hemerythrin-like" evidence="4">
    <location>
        <begin position="22"/>
        <end position="130"/>
    </location>
</feature>
<accession>A0A6F8V9S9</accession>
<protein>
    <recommendedName>
        <fullName evidence="4">Hemerythrin-like domain-containing protein</fullName>
    </recommendedName>
</protein>
<keyword evidence="3" id="KW-0408">Iron</keyword>
<dbReference type="Pfam" id="PF01814">
    <property type="entry name" value="Hemerythrin"/>
    <property type="match status" value="1"/>
</dbReference>
<dbReference type="KEGG" id="slac:SKTS_09660"/>
<evidence type="ECO:0000256" key="2">
    <source>
        <dbReference type="ARBA" id="ARBA00022723"/>
    </source>
</evidence>
<dbReference type="GO" id="GO:0046872">
    <property type="term" value="F:metal ion binding"/>
    <property type="evidence" value="ECO:0007669"/>
    <property type="project" value="UniProtKB-KW"/>
</dbReference>
<keyword evidence="2" id="KW-0479">Metal-binding</keyword>
<dbReference type="NCBIfam" id="TIGR02481">
    <property type="entry name" value="hemeryth_dom"/>
    <property type="match status" value="1"/>
</dbReference>
<evidence type="ECO:0000256" key="3">
    <source>
        <dbReference type="ARBA" id="ARBA00023004"/>
    </source>
</evidence>
<gene>
    <name evidence="5" type="ORF">SKTS_09660</name>
</gene>
<organism evidence="5 6">
    <name type="scientific">Sulfurimicrobium lacus</name>
    <dbReference type="NCBI Taxonomy" id="2715678"/>
    <lineage>
        <taxon>Bacteria</taxon>
        <taxon>Pseudomonadati</taxon>
        <taxon>Pseudomonadota</taxon>
        <taxon>Betaproteobacteria</taxon>
        <taxon>Nitrosomonadales</taxon>
        <taxon>Sulfuricellaceae</taxon>
        <taxon>Sulfurimicrobium</taxon>
    </lineage>
</organism>
<evidence type="ECO:0000313" key="5">
    <source>
        <dbReference type="EMBL" id="BCB26080.1"/>
    </source>
</evidence>
<proteinExistence type="inferred from homology"/>
<dbReference type="PANTHER" id="PTHR37164">
    <property type="entry name" value="BACTERIOHEMERYTHRIN"/>
    <property type="match status" value="1"/>
</dbReference>
<dbReference type="Gene3D" id="1.20.120.50">
    <property type="entry name" value="Hemerythrin-like"/>
    <property type="match status" value="1"/>
</dbReference>
<dbReference type="InterPro" id="IPR012827">
    <property type="entry name" value="Hemerythrin_metal-bd"/>
</dbReference>
<evidence type="ECO:0000259" key="4">
    <source>
        <dbReference type="Pfam" id="PF01814"/>
    </source>
</evidence>
<dbReference type="InterPro" id="IPR012312">
    <property type="entry name" value="Hemerythrin-like"/>
</dbReference>
<evidence type="ECO:0000313" key="6">
    <source>
        <dbReference type="Proteomes" id="UP000502260"/>
    </source>
</evidence>
<dbReference type="SUPFAM" id="SSF47188">
    <property type="entry name" value="Hemerythrin-like"/>
    <property type="match status" value="1"/>
</dbReference>
<dbReference type="Proteomes" id="UP000502260">
    <property type="component" value="Chromosome"/>
</dbReference>
<sequence>MDRTMKIEFAWKDETHLLHLPEMDATHREFVDLLLRAQRAPDGELAQCLDSLLDHTRAHFKHESGMMSACGLSSRAEHEAEHQRILGELGRMRARAEGSRTAFVRAYLVEAVPDWFRTHLATMDSDLAAKYRQAFP</sequence>